<name>A0A8S5RD29_9VIRU</name>
<protein>
    <submittedName>
        <fullName evidence="1">Uncharacterized protein</fullName>
    </submittedName>
</protein>
<dbReference type="EMBL" id="BK059092">
    <property type="protein sequence ID" value="DAE29034.1"/>
    <property type="molecule type" value="Genomic_DNA"/>
</dbReference>
<proteinExistence type="predicted"/>
<sequence>MSYYIVSQIGMRVICCQIIYPSNSYLLYTFNSI</sequence>
<evidence type="ECO:0000313" key="1">
    <source>
        <dbReference type="EMBL" id="DAE29034.1"/>
    </source>
</evidence>
<accession>A0A8S5RD29</accession>
<organism evidence="1">
    <name type="scientific">virus sp. ctPYc18</name>
    <dbReference type="NCBI Taxonomy" id="2828251"/>
    <lineage>
        <taxon>Viruses</taxon>
    </lineage>
</organism>
<reference evidence="1" key="1">
    <citation type="journal article" date="2021" name="Proc. Natl. Acad. Sci. U.S.A.">
        <title>A Catalog of Tens of Thousands of Viruses from Human Metagenomes Reveals Hidden Associations with Chronic Diseases.</title>
        <authorList>
            <person name="Tisza M.J."/>
            <person name="Buck C.B."/>
        </authorList>
    </citation>
    <scope>NUCLEOTIDE SEQUENCE</scope>
    <source>
        <strain evidence="1">CtPYc18</strain>
    </source>
</reference>